<dbReference type="Pfam" id="PF02938">
    <property type="entry name" value="GAD"/>
    <property type="match status" value="1"/>
</dbReference>
<evidence type="ECO:0000256" key="1">
    <source>
        <dbReference type="ARBA" id="ARBA00006303"/>
    </source>
</evidence>
<keyword evidence="2 7" id="KW-0436">Ligase</keyword>
<dbReference type="InterPro" id="IPR004365">
    <property type="entry name" value="NA-bd_OB_tRNA"/>
</dbReference>
<evidence type="ECO:0000313" key="10">
    <source>
        <dbReference type="Proteomes" id="UP000186341"/>
    </source>
</evidence>
<evidence type="ECO:0000313" key="9">
    <source>
        <dbReference type="EMBL" id="OLU36987.1"/>
    </source>
</evidence>
<dbReference type="InterPro" id="IPR045864">
    <property type="entry name" value="aa-tRNA-synth_II/BPL/LPL"/>
</dbReference>
<keyword evidence="5 7" id="KW-0648">Protein biosynthesis</keyword>
<dbReference type="InterPro" id="IPR047090">
    <property type="entry name" value="AspRS_core"/>
</dbReference>
<feature type="binding site" evidence="7">
    <location>
        <position position="169"/>
    </location>
    <ligand>
        <name>L-aspartate</name>
        <dbReference type="ChEBI" id="CHEBI:29991"/>
    </ligand>
</feature>
<dbReference type="Pfam" id="PF01336">
    <property type="entry name" value="tRNA_anti-codon"/>
    <property type="match status" value="1"/>
</dbReference>
<dbReference type="InterPro" id="IPR029351">
    <property type="entry name" value="GAD_dom"/>
</dbReference>
<dbReference type="HAMAP" id="MF_00044">
    <property type="entry name" value="Asp_tRNA_synth_type1"/>
    <property type="match status" value="1"/>
</dbReference>
<comment type="caution">
    <text evidence="7">Lacks conserved residue(s) required for the propagation of feature annotation.</text>
</comment>
<dbReference type="GO" id="GO:0140096">
    <property type="term" value="F:catalytic activity, acting on a protein"/>
    <property type="evidence" value="ECO:0007669"/>
    <property type="project" value="UniProtKB-ARBA"/>
</dbReference>
<dbReference type="SUPFAM" id="SSF50249">
    <property type="entry name" value="Nucleic acid-binding proteins"/>
    <property type="match status" value="1"/>
</dbReference>
<dbReference type="GO" id="GO:0005737">
    <property type="term" value="C:cytoplasm"/>
    <property type="evidence" value="ECO:0007669"/>
    <property type="project" value="UniProtKB-SubCell"/>
</dbReference>
<dbReference type="InterPro" id="IPR006195">
    <property type="entry name" value="aa-tRNA-synth_II"/>
</dbReference>
<dbReference type="PROSITE" id="PS50862">
    <property type="entry name" value="AA_TRNA_LIGASE_II"/>
    <property type="match status" value="1"/>
</dbReference>
<dbReference type="InterPro" id="IPR012340">
    <property type="entry name" value="NA-bd_OB-fold"/>
</dbReference>
<keyword evidence="3 7" id="KW-0547">Nucleotide-binding</keyword>
<dbReference type="GO" id="GO:0003676">
    <property type="term" value="F:nucleic acid binding"/>
    <property type="evidence" value="ECO:0007669"/>
    <property type="project" value="InterPro"/>
</dbReference>
<dbReference type="InterPro" id="IPR047089">
    <property type="entry name" value="Asp-tRNA-ligase_1_N"/>
</dbReference>
<dbReference type="Gene3D" id="2.40.50.140">
    <property type="entry name" value="Nucleic acid-binding proteins"/>
    <property type="match status" value="1"/>
</dbReference>
<evidence type="ECO:0000256" key="3">
    <source>
        <dbReference type="ARBA" id="ARBA00022741"/>
    </source>
</evidence>
<dbReference type="InterPro" id="IPR004364">
    <property type="entry name" value="Aa-tRNA-synt_II"/>
</dbReference>
<dbReference type="NCBIfam" id="TIGR00459">
    <property type="entry name" value="aspS_bact"/>
    <property type="match status" value="1"/>
</dbReference>
<feature type="region of interest" description="Aspartate" evidence="7">
    <location>
        <begin position="193"/>
        <end position="196"/>
    </location>
</feature>
<dbReference type="EMBL" id="MPJW01000237">
    <property type="protein sequence ID" value="OLU36987.1"/>
    <property type="molecule type" value="Genomic_DNA"/>
</dbReference>
<evidence type="ECO:0000259" key="8">
    <source>
        <dbReference type="PROSITE" id="PS50862"/>
    </source>
</evidence>
<dbReference type="PANTHER" id="PTHR22594:SF5">
    <property type="entry name" value="ASPARTATE--TRNA LIGASE, MITOCHONDRIAL"/>
    <property type="match status" value="1"/>
</dbReference>
<feature type="binding site" evidence="7">
    <location>
        <position position="215"/>
    </location>
    <ligand>
        <name>L-aspartate</name>
        <dbReference type="ChEBI" id="CHEBI:29991"/>
    </ligand>
</feature>
<evidence type="ECO:0000256" key="2">
    <source>
        <dbReference type="ARBA" id="ARBA00022598"/>
    </source>
</evidence>
<dbReference type="InterPro" id="IPR002312">
    <property type="entry name" value="Asp/Asn-tRNA-synth_IIb"/>
</dbReference>
<dbReference type="EC" id="6.1.1.12" evidence="7"/>
<feature type="binding site" evidence="7">
    <location>
        <position position="224"/>
    </location>
    <ligand>
        <name>ATP</name>
        <dbReference type="ChEBI" id="CHEBI:30616"/>
    </ligand>
</feature>
<evidence type="ECO:0000256" key="4">
    <source>
        <dbReference type="ARBA" id="ARBA00022840"/>
    </source>
</evidence>
<dbReference type="Pfam" id="PF00152">
    <property type="entry name" value="tRNA-synt_2"/>
    <property type="match status" value="1"/>
</dbReference>
<dbReference type="GO" id="GO:0005524">
    <property type="term" value="F:ATP binding"/>
    <property type="evidence" value="ECO:0007669"/>
    <property type="project" value="UniProtKB-UniRule"/>
</dbReference>
<reference evidence="9 10" key="1">
    <citation type="submission" date="2016-11" db="EMBL/GenBank/DDBJ databases">
        <title>Description of two novel members of the family Erysipelotrichaceae: Ileibacterium lipovorans gen. nov., sp. nov. and Dubosiella newyorkensis, gen. nov., sp. nov.</title>
        <authorList>
            <person name="Cox L.M."/>
            <person name="Sohn J."/>
            <person name="Tyrrell K.L."/>
            <person name="Citron D.M."/>
            <person name="Lawson P.A."/>
            <person name="Patel N.B."/>
            <person name="Iizumi T."/>
            <person name="Perez-Perez G.I."/>
            <person name="Goldstein E.J."/>
            <person name="Blaser M.J."/>
        </authorList>
    </citation>
    <scope>NUCLEOTIDE SEQUENCE [LARGE SCALE GENOMIC DNA]</scope>
    <source>
        <strain evidence="9 10">NYU-BL-A3</strain>
    </source>
</reference>
<gene>
    <name evidence="7" type="primary">aspS</name>
    <name evidence="9" type="ORF">BO222_11335</name>
</gene>
<comment type="function">
    <text evidence="7">Catalyzes the attachment of L-aspartate to tRNA(Asp) in a two-step reaction: L-aspartate is first activated by ATP to form Asp-AMP and then transferred to the acceptor end of tRNA(Asp).</text>
</comment>
<dbReference type="GO" id="GO:0004815">
    <property type="term" value="F:aspartate-tRNA ligase activity"/>
    <property type="evidence" value="ECO:0007669"/>
    <property type="project" value="UniProtKB-UniRule"/>
</dbReference>
<dbReference type="CDD" id="cd00777">
    <property type="entry name" value="AspRS_core"/>
    <property type="match status" value="1"/>
</dbReference>
<feature type="domain" description="Aminoacyl-transfer RNA synthetases class-II family profile" evidence="8">
    <location>
        <begin position="136"/>
        <end position="548"/>
    </location>
</feature>
<keyword evidence="10" id="KW-1185">Reference proteome</keyword>
<dbReference type="NCBIfam" id="NF001750">
    <property type="entry name" value="PRK00476.1"/>
    <property type="match status" value="1"/>
</dbReference>
<feature type="binding site" evidence="7">
    <location>
        <begin position="527"/>
        <end position="530"/>
    </location>
    <ligand>
        <name>ATP</name>
        <dbReference type="ChEBI" id="CHEBI:30616"/>
    </ligand>
</feature>
<dbReference type="PANTHER" id="PTHR22594">
    <property type="entry name" value="ASPARTYL/LYSYL-TRNA SYNTHETASE"/>
    <property type="match status" value="1"/>
</dbReference>
<dbReference type="GO" id="GO:0006422">
    <property type="term" value="P:aspartyl-tRNA aminoacylation"/>
    <property type="evidence" value="ECO:0007669"/>
    <property type="project" value="UniProtKB-UniRule"/>
</dbReference>
<comment type="catalytic activity">
    <reaction evidence="7">
        <text>tRNA(Asp) + L-aspartate + ATP = L-aspartyl-tRNA(Asp) + AMP + diphosphate</text>
        <dbReference type="Rhea" id="RHEA:19649"/>
        <dbReference type="Rhea" id="RHEA-COMP:9660"/>
        <dbReference type="Rhea" id="RHEA-COMP:9678"/>
        <dbReference type="ChEBI" id="CHEBI:29991"/>
        <dbReference type="ChEBI" id="CHEBI:30616"/>
        <dbReference type="ChEBI" id="CHEBI:33019"/>
        <dbReference type="ChEBI" id="CHEBI:78442"/>
        <dbReference type="ChEBI" id="CHEBI:78516"/>
        <dbReference type="ChEBI" id="CHEBI:456215"/>
        <dbReference type="EC" id="6.1.1.12"/>
    </reaction>
</comment>
<dbReference type="Proteomes" id="UP000186341">
    <property type="component" value="Unassembled WGS sequence"/>
</dbReference>
<keyword evidence="6 7" id="KW-0030">Aminoacyl-tRNA synthetase</keyword>
<name>A0A1U7NDD8_9FIRM</name>
<protein>
    <recommendedName>
        <fullName evidence="7">Aspartate--tRNA ligase</fullName>
        <ecNumber evidence="7">6.1.1.12</ecNumber>
    </recommendedName>
    <alternativeName>
        <fullName evidence="7">Aspartyl-tRNA synthetase</fullName>
        <shortName evidence="7">AspRS</shortName>
    </alternativeName>
</protein>
<dbReference type="SUPFAM" id="SSF55681">
    <property type="entry name" value="Class II aaRS and biotin synthetases"/>
    <property type="match status" value="1"/>
</dbReference>
<dbReference type="OrthoDB" id="9802326at2"/>
<sequence>MNRTDHNGALRIEDEGRQVELVGWVSKKRNFGAMNFIDLRDRYGIVQLVFDEGFNERLKDVRQEYVLNVKGTVRERKDKNPNLLTGDIEIIVEDFDVINPAKVTPLIIADETDALEDTRMKYRYLDLRRPIMQEKLMMRHAITKSMRDFLDHHDFVEIETPALGRSTPEGARDFLVPSRMKPGSFYALPQSPQLYKQLLMIAGFERYYQFARCFRDEDLRADRQTDFTQVDIETSFLDENQILSMTEEMLKKLMKDVKGIDIPTPFLRMSWEDAMNEYGIDKPDNRFGMKLQDLSEIFKNTEFVPFRKALDEGGVIKGIVVEDFAPSNKEIKKLTADAKKNGASGLVVLKMQDGKLNGSAVKSLSEKEIDDLISTLNLTDGSSVLIVSDEWLKACTALGALRNDMGAAKGLKKKDEFSFLWVVDFPMFEWSETENRWVSQHHPFTMPKREDIPLLDTDPGKVKTNAYDCVLNGYELGGGSMRIYENDLQEKIFEILGLSEEQIRNKFGFFIDAFQYGTPPHGGLAFGLDRIAMILSGSDSLRDIIAFPKNAAGRDPMSDAPNTVDDIQLDELDLAVNVSADQRKQLKAIEEGKVLITLPDGKETEVSLQEIADWKAAQV</sequence>
<dbReference type="GO" id="GO:0016740">
    <property type="term" value="F:transferase activity"/>
    <property type="evidence" value="ECO:0007669"/>
    <property type="project" value="UniProtKB-ARBA"/>
</dbReference>
<keyword evidence="4 7" id="KW-0067">ATP-binding</keyword>
<dbReference type="Gene3D" id="3.30.930.10">
    <property type="entry name" value="Bira Bifunctional Protein, Domain 2"/>
    <property type="match status" value="1"/>
</dbReference>
<dbReference type="SUPFAM" id="SSF55261">
    <property type="entry name" value="GAD domain-like"/>
    <property type="match status" value="1"/>
</dbReference>
<keyword evidence="7" id="KW-0963">Cytoplasm</keyword>
<feature type="binding site" evidence="7">
    <location>
        <position position="441"/>
    </location>
    <ligand>
        <name>L-aspartate</name>
        <dbReference type="ChEBI" id="CHEBI:29991"/>
    </ligand>
</feature>
<dbReference type="CDD" id="cd04317">
    <property type="entry name" value="EcAspRS_like_N"/>
    <property type="match status" value="1"/>
</dbReference>
<comment type="subunit">
    <text evidence="7">Homodimer.</text>
</comment>
<feature type="binding site" evidence="7">
    <location>
        <begin position="215"/>
        <end position="217"/>
    </location>
    <ligand>
        <name>ATP</name>
        <dbReference type="ChEBI" id="CHEBI:30616"/>
    </ligand>
</feature>
<organism evidence="9 10">
    <name type="scientific">Ileibacterium valens</name>
    <dbReference type="NCBI Taxonomy" id="1862668"/>
    <lineage>
        <taxon>Bacteria</taxon>
        <taxon>Bacillati</taxon>
        <taxon>Bacillota</taxon>
        <taxon>Erysipelotrichia</taxon>
        <taxon>Erysipelotrichales</taxon>
        <taxon>Erysipelotrichaceae</taxon>
        <taxon>Ileibacterium</taxon>
    </lineage>
</organism>
<feature type="binding site" evidence="7">
    <location>
        <position position="482"/>
    </location>
    <ligand>
        <name>L-aspartate</name>
        <dbReference type="ChEBI" id="CHEBI:29991"/>
    </ligand>
</feature>
<dbReference type="InterPro" id="IPR004115">
    <property type="entry name" value="GAD-like_sf"/>
</dbReference>
<evidence type="ECO:0000256" key="7">
    <source>
        <dbReference type="HAMAP-Rule" id="MF_00044"/>
    </source>
</evidence>
<feature type="binding site" evidence="7">
    <location>
        <position position="475"/>
    </location>
    <ligand>
        <name>ATP</name>
        <dbReference type="ChEBI" id="CHEBI:30616"/>
    </ligand>
</feature>
<dbReference type="Gene3D" id="3.30.1360.30">
    <property type="entry name" value="GAD-like domain"/>
    <property type="match status" value="1"/>
</dbReference>
<dbReference type="InterPro" id="IPR004524">
    <property type="entry name" value="Asp-tRNA-ligase_1"/>
</dbReference>
<proteinExistence type="inferred from homology"/>
<dbReference type="GeneID" id="82203730"/>
<dbReference type="AlphaFoldDB" id="A0A1U7NDD8"/>
<evidence type="ECO:0000256" key="5">
    <source>
        <dbReference type="ARBA" id="ARBA00022917"/>
    </source>
</evidence>
<comment type="similarity">
    <text evidence="1 7">Belongs to the class-II aminoacyl-tRNA synthetase family. Type 1 subfamily.</text>
</comment>
<dbReference type="PRINTS" id="PR01042">
    <property type="entry name" value="TRNASYNTHASP"/>
</dbReference>
<dbReference type="RefSeq" id="WP_075820898.1">
    <property type="nucleotide sequence ID" value="NZ_CAJUTZ010000109.1"/>
</dbReference>
<accession>A0A1U7NDD8</accession>
<comment type="subcellular location">
    <subcellularLocation>
        <location evidence="7">Cytoplasm</location>
    </subcellularLocation>
</comment>
<comment type="caution">
    <text evidence="9">The sequence shown here is derived from an EMBL/GenBank/DDBJ whole genome shotgun (WGS) entry which is preliminary data.</text>
</comment>
<evidence type="ECO:0000256" key="6">
    <source>
        <dbReference type="ARBA" id="ARBA00023146"/>
    </source>
</evidence>